<accession>A0A820MX41</accession>
<dbReference type="InterPro" id="IPR039421">
    <property type="entry name" value="Type_1_exporter"/>
</dbReference>
<dbReference type="GO" id="GO:0016324">
    <property type="term" value="C:apical plasma membrane"/>
    <property type="evidence" value="ECO:0007669"/>
    <property type="project" value="TreeGrafter"/>
</dbReference>
<evidence type="ECO:0000256" key="1">
    <source>
        <dbReference type="ARBA" id="ARBA00004141"/>
    </source>
</evidence>
<dbReference type="Proteomes" id="UP000663868">
    <property type="component" value="Unassembled WGS sequence"/>
</dbReference>
<evidence type="ECO:0000256" key="5">
    <source>
        <dbReference type="SAM" id="Phobius"/>
    </source>
</evidence>
<feature type="domain" description="ABC transmembrane type-1" evidence="6">
    <location>
        <begin position="1"/>
        <end position="146"/>
    </location>
</feature>
<organism evidence="7 8">
    <name type="scientific">Adineta steineri</name>
    <dbReference type="NCBI Taxonomy" id="433720"/>
    <lineage>
        <taxon>Eukaryota</taxon>
        <taxon>Metazoa</taxon>
        <taxon>Spiralia</taxon>
        <taxon>Gnathifera</taxon>
        <taxon>Rotifera</taxon>
        <taxon>Eurotatoria</taxon>
        <taxon>Bdelloidea</taxon>
        <taxon>Adinetida</taxon>
        <taxon>Adinetidae</taxon>
        <taxon>Adineta</taxon>
    </lineage>
</organism>
<keyword evidence="4 5" id="KW-0472">Membrane</keyword>
<dbReference type="InterPro" id="IPR036640">
    <property type="entry name" value="ABC1_TM_sf"/>
</dbReference>
<evidence type="ECO:0000313" key="8">
    <source>
        <dbReference type="Proteomes" id="UP000663868"/>
    </source>
</evidence>
<proteinExistence type="predicted"/>
<evidence type="ECO:0000259" key="6">
    <source>
        <dbReference type="PROSITE" id="PS50929"/>
    </source>
</evidence>
<keyword evidence="2 5" id="KW-0812">Transmembrane</keyword>
<dbReference type="SUPFAM" id="SSF90123">
    <property type="entry name" value="ABC transporter transmembrane region"/>
    <property type="match status" value="1"/>
</dbReference>
<dbReference type="AlphaFoldDB" id="A0A820MX41"/>
<evidence type="ECO:0000313" key="7">
    <source>
        <dbReference type="EMBL" id="CAF4381299.1"/>
    </source>
</evidence>
<feature type="non-terminal residue" evidence="7">
    <location>
        <position position="146"/>
    </location>
</feature>
<protein>
    <recommendedName>
        <fullName evidence="6">ABC transmembrane type-1 domain-containing protein</fullName>
    </recommendedName>
</protein>
<evidence type="ECO:0000256" key="3">
    <source>
        <dbReference type="ARBA" id="ARBA00022989"/>
    </source>
</evidence>
<dbReference type="PANTHER" id="PTHR24221:SF636">
    <property type="entry name" value="BILE SALT EXPORT PUMP"/>
    <property type="match status" value="1"/>
</dbReference>
<evidence type="ECO:0000256" key="2">
    <source>
        <dbReference type="ARBA" id="ARBA00022692"/>
    </source>
</evidence>
<dbReference type="InterPro" id="IPR011527">
    <property type="entry name" value="ABC1_TM_dom"/>
</dbReference>
<keyword evidence="3 5" id="KW-1133">Transmembrane helix</keyword>
<comment type="caution">
    <text evidence="7">The sequence shown here is derived from an EMBL/GenBank/DDBJ whole genome shotgun (WGS) entry which is preliminary data.</text>
</comment>
<dbReference type="PROSITE" id="PS50929">
    <property type="entry name" value="ABC_TM1F"/>
    <property type="match status" value="1"/>
</dbReference>
<evidence type="ECO:0000256" key="4">
    <source>
        <dbReference type="ARBA" id="ARBA00023136"/>
    </source>
</evidence>
<feature type="non-terminal residue" evidence="7">
    <location>
        <position position="1"/>
    </location>
</feature>
<feature type="transmembrane region" description="Helical" evidence="5">
    <location>
        <begin position="6"/>
        <end position="29"/>
    </location>
</feature>
<comment type="subcellular location">
    <subcellularLocation>
        <location evidence="1">Membrane</location>
        <topology evidence="1">Multi-pass membrane protein</topology>
    </subcellularLocation>
</comment>
<dbReference type="PANTHER" id="PTHR24221">
    <property type="entry name" value="ATP-BINDING CASSETTE SUB-FAMILY B"/>
    <property type="match status" value="1"/>
</dbReference>
<gene>
    <name evidence="7" type="ORF">KXQ929_LOCUS49927</name>
</gene>
<dbReference type="GO" id="GO:0140359">
    <property type="term" value="F:ABC-type transporter activity"/>
    <property type="evidence" value="ECO:0007669"/>
    <property type="project" value="InterPro"/>
</dbReference>
<dbReference type="Gene3D" id="1.20.1560.10">
    <property type="entry name" value="ABC transporter type 1, transmembrane domain"/>
    <property type="match status" value="1"/>
</dbReference>
<dbReference type="Pfam" id="PF00664">
    <property type="entry name" value="ABC_membrane"/>
    <property type="match status" value="1"/>
</dbReference>
<dbReference type="EMBL" id="CAJOBB010022038">
    <property type="protein sequence ID" value="CAF4381299.1"/>
    <property type="molecule type" value="Genomic_DNA"/>
</dbReference>
<reference evidence="7" key="1">
    <citation type="submission" date="2021-02" db="EMBL/GenBank/DDBJ databases">
        <authorList>
            <person name="Nowell W R."/>
        </authorList>
    </citation>
    <scope>NUCLEOTIDE SEQUENCE</scope>
</reference>
<dbReference type="GO" id="GO:0005524">
    <property type="term" value="F:ATP binding"/>
    <property type="evidence" value="ECO:0007669"/>
    <property type="project" value="InterPro"/>
</dbReference>
<name>A0A820MX41_9BILA</name>
<sequence>ALAACFVIGLLSGWKLTLVLSCFIPILFFSSKLQGSRHDNIRTTRDKDLHSEHGEQCASETIENIRTVVALHQENHFINTYEQFFNREFKKNMCRLHITAFAAGVAYSLKFFINAATYSYGSTLIRKGEMSFHEVYRIAAVILTAT</sequence>